<protein>
    <recommendedName>
        <fullName evidence="4">Lipoprotein</fullName>
    </recommendedName>
</protein>
<sequence length="157" mass="16793">MRFPTLLRRAIAASALLALMTACTSELEAKMTPEESRQVFITEAKAIIQAVFPGADPLVVVQVRDAPCGGPVGTDFSSVESMINVHSDARDEKLDPDHVFKQVIEVLKQQGWKINYTKDRIAGAEREGVGGISAGVGDSPVGINIGGDTECVENPEK</sequence>
<dbReference type="PROSITE" id="PS51257">
    <property type="entry name" value="PROKAR_LIPOPROTEIN"/>
    <property type="match status" value="1"/>
</dbReference>
<dbReference type="AlphaFoldDB" id="A0A8J3RFH1"/>
<evidence type="ECO:0000313" key="2">
    <source>
        <dbReference type="EMBL" id="GIH72927.1"/>
    </source>
</evidence>
<gene>
    <name evidence="2" type="ORF">Mth01_51800</name>
</gene>
<accession>A0A8J3RFH1</accession>
<name>A0A8J3RFH1_9ACTN</name>
<evidence type="ECO:0000256" key="1">
    <source>
        <dbReference type="SAM" id="SignalP"/>
    </source>
</evidence>
<feature type="signal peptide" evidence="1">
    <location>
        <begin position="1"/>
        <end position="24"/>
    </location>
</feature>
<keyword evidence="3" id="KW-1185">Reference proteome</keyword>
<feature type="chain" id="PRO_5035201719" description="Lipoprotein" evidence="1">
    <location>
        <begin position="25"/>
        <end position="157"/>
    </location>
</feature>
<evidence type="ECO:0000313" key="3">
    <source>
        <dbReference type="Proteomes" id="UP000610966"/>
    </source>
</evidence>
<comment type="caution">
    <text evidence="2">The sequence shown here is derived from an EMBL/GenBank/DDBJ whole genome shotgun (WGS) entry which is preliminary data.</text>
</comment>
<organism evidence="2 3">
    <name type="scientific">Sphaerimonospora thailandensis</name>
    <dbReference type="NCBI Taxonomy" id="795644"/>
    <lineage>
        <taxon>Bacteria</taxon>
        <taxon>Bacillati</taxon>
        <taxon>Actinomycetota</taxon>
        <taxon>Actinomycetes</taxon>
        <taxon>Streptosporangiales</taxon>
        <taxon>Streptosporangiaceae</taxon>
        <taxon>Sphaerimonospora</taxon>
    </lineage>
</organism>
<reference evidence="2" key="1">
    <citation type="submission" date="2021-01" db="EMBL/GenBank/DDBJ databases">
        <title>Whole genome shotgun sequence of Sphaerimonospora thailandensis NBRC 107569.</title>
        <authorList>
            <person name="Komaki H."/>
            <person name="Tamura T."/>
        </authorList>
    </citation>
    <scope>NUCLEOTIDE SEQUENCE</scope>
    <source>
        <strain evidence="2">NBRC 107569</strain>
    </source>
</reference>
<dbReference type="Proteomes" id="UP000610966">
    <property type="component" value="Unassembled WGS sequence"/>
</dbReference>
<proteinExistence type="predicted"/>
<keyword evidence="1" id="KW-0732">Signal</keyword>
<evidence type="ECO:0008006" key="4">
    <source>
        <dbReference type="Google" id="ProtNLM"/>
    </source>
</evidence>
<dbReference type="EMBL" id="BOOG01000066">
    <property type="protein sequence ID" value="GIH72927.1"/>
    <property type="molecule type" value="Genomic_DNA"/>
</dbReference>
<dbReference type="RefSeq" id="WP_204018569.1">
    <property type="nucleotide sequence ID" value="NZ_BOOG01000066.1"/>
</dbReference>